<evidence type="ECO:0000256" key="7">
    <source>
        <dbReference type="SAM" id="MobiDB-lite"/>
    </source>
</evidence>
<reference evidence="8 9" key="1">
    <citation type="submission" date="2024-11" db="EMBL/GenBank/DDBJ databases">
        <title>A near-complete genome assembly of Cinchona calisaya.</title>
        <authorList>
            <person name="Lian D.C."/>
            <person name="Zhao X.W."/>
            <person name="Wei L."/>
        </authorList>
    </citation>
    <scope>NUCLEOTIDE SEQUENCE [LARGE SCALE GENOMIC DNA]</scope>
    <source>
        <tissue evidence="8">Nenye</tissue>
    </source>
</reference>
<keyword evidence="9" id="KW-1185">Reference proteome</keyword>
<evidence type="ECO:0008006" key="10">
    <source>
        <dbReference type="Google" id="ProtNLM"/>
    </source>
</evidence>
<accession>A0ABD3ASH8</accession>
<evidence type="ECO:0000256" key="3">
    <source>
        <dbReference type="ARBA" id="ARBA00023125"/>
    </source>
</evidence>
<keyword evidence="6" id="KW-0175">Coiled coil</keyword>
<proteinExistence type="predicted"/>
<name>A0ABD3ASH8_9GENT</name>
<comment type="caution">
    <text evidence="8">The sequence shown here is derived from an EMBL/GenBank/DDBJ whole genome shotgun (WGS) entry which is preliminary data.</text>
</comment>
<keyword evidence="3" id="KW-0238">DNA-binding</keyword>
<evidence type="ECO:0000256" key="2">
    <source>
        <dbReference type="ARBA" id="ARBA00023015"/>
    </source>
</evidence>
<evidence type="ECO:0000313" key="8">
    <source>
        <dbReference type="EMBL" id="KAL3533982.1"/>
    </source>
</evidence>
<feature type="compositionally biased region" description="Basic and acidic residues" evidence="7">
    <location>
        <begin position="184"/>
        <end position="194"/>
    </location>
</feature>
<organism evidence="8 9">
    <name type="scientific">Cinchona calisaya</name>
    <dbReference type="NCBI Taxonomy" id="153742"/>
    <lineage>
        <taxon>Eukaryota</taxon>
        <taxon>Viridiplantae</taxon>
        <taxon>Streptophyta</taxon>
        <taxon>Embryophyta</taxon>
        <taxon>Tracheophyta</taxon>
        <taxon>Spermatophyta</taxon>
        <taxon>Magnoliopsida</taxon>
        <taxon>eudicotyledons</taxon>
        <taxon>Gunneridae</taxon>
        <taxon>Pentapetalae</taxon>
        <taxon>asterids</taxon>
        <taxon>lamiids</taxon>
        <taxon>Gentianales</taxon>
        <taxon>Rubiaceae</taxon>
        <taxon>Cinchonoideae</taxon>
        <taxon>Cinchoneae</taxon>
        <taxon>Cinchona</taxon>
    </lineage>
</organism>
<sequence>MAARRNPNPNPSEPQLPMPEAFKNRIQEIAESEGKNIDEQSVVFVMEKQLSPSDVKSAQNRLFIAPLKNEFLDADEDEFLEQFQGKNKNSKPVWIIDPDRDRSSVTLKRWSTGTSPDRLLYVFCNEWKRIAKKNNLQNTDVVRLWAVRVGLDRELWFALDKLPTNDPPPPRAKGNLLNRSSITEQKRGSDEKNSEIELEANMKKNSEIELEADMEKNSEIELEAHMEKNSEIELEANMKKNSEIELEANMKKNSEIELEANIKMKNSENELEANMKKNSEIELEANIKMKNSENELDDKLEDLRFYFGQKLPIELVNKMKEIERGEVDESKILVIRKPLSSDDLDPSCDIFFIPGEEMLNDDFLKHREKAELDTIPPSSAYLAVELIDMNLIRHSVHLKRHHYSGYMVTEGWNGVKYGFGNQLRKGQLLELWAVRVGVGEDLWFVLRDVTPK</sequence>
<dbReference type="PANTHER" id="PTHR31541">
    <property type="entry name" value="B3 DOMAIN PLANT PROTEIN-RELATED"/>
    <property type="match status" value="1"/>
</dbReference>
<evidence type="ECO:0000256" key="6">
    <source>
        <dbReference type="SAM" id="Coils"/>
    </source>
</evidence>
<keyword evidence="4" id="KW-0804">Transcription</keyword>
<dbReference type="Pfam" id="PF03754">
    <property type="entry name" value="At2g31720-like"/>
    <property type="match status" value="2"/>
</dbReference>
<feature type="region of interest" description="Disordered" evidence="7">
    <location>
        <begin position="1"/>
        <end position="20"/>
    </location>
</feature>
<evidence type="ECO:0000256" key="4">
    <source>
        <dbReference type="ARBA" id="ARBA00023163"/>
    </source>
</evidence>
<protein>
    <recommendedName>
        <fullName evidence="10">B3 domain-containing protein</fullName>
    </recommendedName>
</protein>
<dbReference type="Proteomes" id="UP001630127">
    <property type="component" value="Unassembled WGS sequence"/>
</dbReference>
<dbReference type="InterPro" id="IPR015300">
    <property type="entry name" value="DNA-bd_pseudobarrel_sf"/>
</dbReference>
<comment type="subcellular location">
    <subcellularLocation>
        <location evidence="1">Nucleus</location>
    </subcellularLocation>
</comment>
<dbReference type="PANTHER" id="PTHR31541:SF25">
    <property type="entry name" value="GAMMA-GLIADIN B"/>
    <property type="match status" value="1"/>
</dbReference>
<feature type="compositionally biased region" description="Pro residues" evidence="7">
    <location>
        <begin position="8"/>
        <end position="17"/>
    </location>
</feature>
<dbReference type="Gene3D" id="2.40.330.10">
    <property type="entry name" value="DNA-binding pseudobarrel domain"/>
    <property type="match status" value="1"/>
</dbReference>
<dbReference type="InterPro" id="IPR003340">
    <property type="entry name" value="B3_DNA-bd"/>
</dbReference>
<keyword evidence="5" id="KW-0539">Nucleus</keyword>
<dbReference type="EMBL" id="JBJUIK010000003">
    <property type="protein sequence ID" value="KAL3533982.1"/>
    <property type="molecule type" value="Genomic_DNA"/>
</dbReference>
<evidence type="ECO:0000256" key="1">
    <source>
        <dbReference type="ARBA" id="ARBA00004123"/>
    </source>
</evidence>
<evidence type="ECO:0000256" key="5">
    <source>
        <dbReference type="ARBA" id="ARBA00023242"/>
    </source>
</evidence>
<keyword evidence="2" id="KW-0805">Transcription regulation</keyword>
<dbReference type="CDD" id="cd10017">
    <property type="entry name" value="B3_DNA"/>
    <property type="match status" value="1"/>
</dbReference>
<dbReference type="SUPFAM" id="SSF101936">
    <property type="entry name" value="DNA-binding pseudobarrel domain"/>
    <property type="match status" value="1"/>
</dbReference>
<dbReference type="GO" id="GO:0003677">
    <property type="term" value="F:DNA binding"/>
    <property type="evidence" value="ECO:0007669"/>
    <property type="project" value="UniProtKB-KW"/>
</dbReference>
<dbReference type="InterPro" id="IPR005508">
    <property type="entry name" value="At2g31720-like"/>
</dbReference>
<feature type="region of interest" description="Disordered" evidence="7">
    <location>
        <begin position="162"/>
        <end position="194"/>
    </location>
</feature>
<dbReference type="AlphaFoldDB" id="A0ABD3ASH8"/>
<dbReference type="GO" id="GO:0005634">
    <property type="term" value="C:nucleus"/>
    <property type="evidence" value="ECO:0007669"/>
    <property type="project" value="UniProtKB-SubCell"/>
</dbReference>
<feature type="coiled-coil region" evidence="6">
    <location>
        <begin position="203"/>
        <end position="235"/>
    </location>
</feature>
<gene>
    <name evidence="8" type="ORF">ACH5RR_007503</name>
</gene>
<evidence type="ECO:0000313" key="9">
    <source>
        <dbReference type="Proteomes" id="UP001630127"/>
    </source>
</evidence>